<dbReference type="Gene3D" id="2.40.50.140">
    <property type="entry name" value="Nucleic acid-binding proteins"/>
    <property type="match status" value="1"/>
</dbReference>
<dbReference type="GO" id="GO:0005524">
    <property type="term" value="F:ATP binding"/>
    <property type="evidence" value="ECO:0007669"/>
    <property type="project" value="UniProtKB-KW"/>
</dbReference>
<dbReference type="InterPro" id="IPR002312">
    <property type="entry name" value="Asp/Asn-tRNA-synth_IIb"/>
</dbReference>
<dbReference type="InterPro" id="IPR045864">
    <property type="entry name" value="aa-tRNA-synth_II/BPL/LPL"/>
</dbReference>
<dbReference type="KEGG" id="clu:CLUG_03152"/>
<proteinExistence type="inferred from homology"/>
<dbReference type="NCBIfam" id="TIGR00459">
    <property type="entry name" value="aspS_bact"/>
    <property type="match status" value="1"/>
</dbReference>
<dbReference type="PANTHER" id="PTHR22594:SF5">
    <property type="entry name" value="ASPARTATE--TRNA LIGASE, MITOCHONDRIAL"/>
    <property type="match status" value="1"/>
</dbReference>
<protein>
    <recommendedName>
        <fullName evidence="7">Aminoacyl-transfer RNA synthetases class-II family profile domain-containing protein</fullName>
    </recommendedName>
</protein>
<dbReference type="Proteomes" id="UP000007703">
    <property type="component" value="Unassembled WGS sequence"/>
</dbReference>
<dbReference type="HAMAP" id="MF_00044">
    <property type="entry name" value="Asp_tRNA_synth_type1"/>
    <property type="match status" value="1"/>
</dbReference>
<dbReference type="STRING" id="306902.C4Y3N9"/>
<dbReference type="SUPFAM" id="SSF55681">
    <property type="entry name" value="Class II aaRS and biotin synthetases"/>
    <property type="match status" value="1"/>
</dbReference>
<dbReference type="OrthoDB" id="439710at2759"/>
<gene>
    <name evidence="8" type="ORF">CLUG_03152</name>
</gene>
<dbReference type="FunCoup" id="C4Y3N9">
    <property type="interactions" value="633"/>
</dbReference>
<name>C4Y3N9_CLAL4</name>
<feature type="domain" description="Aminoacyl-transfer RNA synthetases class-II family profile" evidence="7">
    <location>
        <begin position="175"/>
        <end position="642"/>
    </location>
</feature>
<dbReference type="EMBL" id="CH408078">
    <property type="protein sequence ID" value="EEQ39026.1"/>
    <property type="molecule type" value="Genomic_DNA"/>
</dbReference>
<reference evidence="8 9" key="1">
    <citation type="journal article" date="2009" name="Nature">
        <title>Evolution of pathogenicity and sexual reproduction in eight Candida genomes.</title>
        <authorList>
            <person name="Butler G."/>
            <person name="Rasmussen M.D."/>
            <person name="Lin M.F."/>
            <person name="Santos M.A."/>
            <person name="Sakthikumar S."/>
            <person name="Munro C.A."/>
            <person name="Rheinbay E."/>
            <person name="Grabherr M."/>
            <person name="Forche A."/>
            <person name="Reedy J.L."/>
            <person name="Agrafioti I."/>
            <person name="Arnaud M.B."/>
            <person name="Bates S."/>
            <person name="Brown A.J."/>
            <person name="Brunke S."/>
            <person name="Costanzo M.C."/>
            <person name="Fitzpatrick D.A."/>
            <person name="de Groot P.W."/>
            <person name="Harris D."/>
            <person name="Hoyer L.L."/>
            <person name="Hube B."/>
            <person name="Klis F.M."/>
            <person name="Kodira C."/>
            <person name="Lennard N."/>
            <person name="Logue M.E."/>
            <person name="Martin R."/>
            <person name="Neiman A.M."/>
            <person name="Nikolaou E."/>
            <person name="Quail M.A."/>
            <person name="Quinn J."/>
            <person name="Santos M.C."/>
            <person name="Schmitzberger F.F."/>
            <person name="Sherlock G."/>
            <person name="Shah P."/>
            <person name="Silverstein K.A."/>
            <person name="Skrzypek M.S."/>
            <person name="Soll D."/>
            <person name="Staggs R."/>
            <person name="Stansfield I."/>
            <person name="Stumpf M.P."/>
            <person name="Sudbery P.E."/>
            <person name="Srikantha T."/>
            <person name="Zeng Q."/>
            <person name="Berman J."/>
            <person name="Berriman M."/>
            <person name="Heitman J."/>
            <person name="Gow N.A."/>
            <person name="Lorenz M.C."/>
            <person name="Birren B.W."/>
            <person name="Kellis M."/>
            <person name="Cuomo C.A."/>
        </authorList>
    </citation>
    <scope>NUCLEOTIDE SEQUENCE [LARGE SCALE GENOMIC DNA]</scope>
    <source>
        <strain evidence="8 9">ATCC 42720</strain>
    </source>
</reference>
<keyword evidence="3" id="KW-0547">Nucleotide-binding</keyword>
<dbReference type="InterPro" id="IPR004115">
    <property type="entry name" value="GAD-like_sf"/>
</dbReference>
<evidence type="ECO:0000256" key="2">
    <source>
        <dbReference type="ARBA" id="ARBA00022598"/>
    </source>
</evidence>
<evidence type="ECO:0000313" key="9">
    <source>
        <dbReference type="Proteomes" id="UP000007703"/>
    </source>
</evidence>
<keyword evidence="2" id="KW-0436">Ligase</keyword>
<dbReference type="InterPro" id="IPR004364">
    <property type="entry name" value="Aa-tRNA-synt_II"/>
</dbReference>
<dbReference type="InterPro" id="IPR012340">
    <property type="entry name" value="NA-bd_OB-fold"/>
</dbReference>
<dbReference type="GO" id="GO:0004815">
    <property type="term" value="F:aspartate-tRNA ligase activity"/>
    <property type="evidence" value="ECO:0007669"/>
    <property type="project" value="EnsemblFungi"/>
</dbReference>
<dbReference type="OMA" id="LCGWVDR"/>
<evidence type="ECO:0000256" key="1">
    <source>
        <dbReference type="ARBA" id="ARBA00006303"/>
    </source>
</evidence>
<organism evidence="8 9">
    <name type="scientific">Clavispora lusitaniae (strain ATCC 42720)</name>
    <name type="common">Yeast</name>
    <name type="synonym">Candida lusitaniae</name>
    <dbReference type="NCBI Taxonomy" id="306902"/>
    <lineage>
        <taxon>Eukaryota</taxon>
        <taxon>Fungi</taxon>
        <taxon>Dikarya</taxon>
        <taxon>Ascomycota</taxon>
        <taxon>Saccharomycotina</taxon>
        <taxon>Pichiomycetes</taxon>
        <taxon>Metschnikowiaceae</taxon>
        <taxon>Clavispora</taxon>
    </lineage>
</organism>
<dbReference type="VEuPathDB" id="FungiDB:CLUG_03152"/>
<dbReference type="GO" id="GO:0003676">
    <property type="term" value="F:nucleic acid binding"/>
    <property type="evidence" value="ECO:0007669"/>
    <property type="project" value="InterPro"/>
</dbReference>
<dbReference type="Gene3D" id="3.30.1360.30">
    <property type="entry name" value="GAD-like domain"/>
    <property type="match status" value="1"/>
</dbReference>
<dbReference type="GO" id="GO:0070146">
    <property type="term" value="P:mitochondrial aspartyl-tRNA aminoacylation"/>
    <property type="evidence" value="ECO:0007669"/>
    <property type="project" value="EnsemblFungi"/>
</dbReference>
<dbReference type="InterPro" id="IPR004365">
    <property type="entry name" value="NA-bd_OB_tRNA"/>
</dbReference>
<dbReference type="AlphaFoldDB" id="C4Y3N9"/>
<dbReference type="PROSITE" id="PS50862">
    <property type="entry name" value="AA_TRNA_LIGASE_II"/>
    <property type="match status" value="1"/>
</dbReference>
<evidence type="ECO:0000256" key="6">
    <source>
        <dbReference type="ARBA" id="ARBA00023146"/>
    </source>
</evidence>
<dbReference type="Pfam" id="PF00152">
    <property type="entry name" value="tRNA-synt_2"/>
    <property type="match status" value="1"/>
</dbReference>
<dbReference type="InParanoid" id="C4Y3N9"/>
<dbReference type="GeneID" id="8498110"/>
<evidence type="ECO:0000259" key="7">
    <source>
        <dbReference type="PROSITE" id="PS50862"/>
    </source>
</evidence>
<dbReference type="Pfam" id="PF01336">
    <property type="entry name" value="tRNA_anti-codon"/>
    <property type="match status" value="1"/>
</dbReference>
<dbReference type="GO" id="GO:0005739">
    <property type="term" value="C:mitochondrion"/>
    <property type="evidence" value="ECO:0007669"/>
    <property type="project" value="EnsemblFungi"/>
</dbReference>
<evidence type="ECO:0000256" key="5">
    <source>
        <dbReference type="ARBA" id="ARBA00022917"/>
    </source>
</evidence>
<keyword evidence="6" id="KW-0030">Aminoacyl-tRNA synthetase</keyword>
<evidence type="ECO:0000256" key="4">
    <source>
        <dbReference type="ARBA" id="ARBA00022840"/>
    </source>
</evidence>
<dbReference type="InterPro" id="IPR006195">
    <property type="entry name" value="aa-tRNA-synth_II"/>
</dbReference>
<dbReference type="PANTHER" id="PTHR22594">
    <property type="entry name" value="ASPARTYL/LYSYL-TRNA SYNTHETASE"/>
    <property type="match status" value="1"/>
</dbReference>
<sequence>MIARAPTKFLRAFRGLASLPPKETTLAKFVFPSATHNVKDLQKPTSDQVTVHGHLNRKPRIMAKRSFAELRDPNGDIIQIYMAPEVTNEKYFERLEKSGAEDSVSVTGYVQEKKGKDDRPDAPKQLELVVSHFQTLNPAGVEAGRLDKLKHSNPSELPPKYRFLQLRTPFYQKTLRLRSKAVNEVRRVLVENHDFVEIETPLLFKSTPEGAREFLVPTRAPDRFYALPQSPQQYKQILMSSGFTRYFQIARCFRDEDLRADRQPEFTQVDLEMSFVNHTDQVSTVIDDIIQSVWNKVGGLPIYKVDDDGTMVEVDFENHDHSKPAFNKLSYIEALSKYGIDKPDLRSALAFLDISKHFKPTKNTKDFGVVEACVLKGAFDPEKPFKVPHALTDSINYPKRKPIVLAIKTEEDTVSWYEKFVDKNVLKPTENFSSEDLEKTLNLQPGDILAFSTRAELPYENPTPLGKFRQLAIEQFPNKWNRPILRNGKVTTDYDRNSTFVGSWLVDFPLFSPVEVSDSNDTEFPVYDMSQLEATHHPFTMAKSEDYELLATDPLKVHGEHYDLVINGVEVGGGSRRVHDPELQKYIFESILKINNYENLFGHLLKALSMGCPPHAGIALGFDRLCAMLVGSASIRDVIAFPKNQSGTDPVVESPTDVPDSTLHQYNITKHL</sequence>
<dbReference type="SUPFAM" id="SSF50249">
    <property type="entry name" value="Nucleic acid-binding proteins"/>
    <property type="match status" value="1"/>
</dbReference>
<dbReference type="InterPro" id="IPR004524">
    <property type="entry name" value="Asp-tRNA-ligase_1"/>
</dbReference>
<evidence type="ECO:0000313" key="8">
    <source>
        <dbReference type="EMBL" id="EEQ39026.1"/>
    </source>
</evidence>
<dbReference type="Gene3D" id="3.30.930.10">
    <property type="entry name" value="Bira Bifunctional Protein, Domain 2"/>
    <property type="match status" value="1"/>
</dbReference>
<dbReference type="NCBIfam" id="NF001750">
    <property type="entry name" value="PRK00476.1"/>
    <property type="match status" value="1"/>
</dbReference>
<dbReference type="PRINTS" id="PR01042">
    <property type="entry name" value="TRNASYNTHASP"/>
</dbReference>
<dbReference type="HOGENOM" id="CLU_014330_4_1_1"/>
<accession>C4Y3N9</accession>
<comment type="similarity">
    <text evidence="1">Belongs to the class-II aminoacyl-tRNA synthetase family. Type 1 subfamily.</text>
</comment>
<evidence type="ECO:0000256" key="3">
    <source>
        <dbReference type="ARBA" id="ARBA00022741"/>
    </source>
</evidence>
<keyword evidence="5" id="KW-0648">Protein biosynthesis</keyword>
<keyword evidence="4" id="KW-0067">ATP-binding</keyword>